<dbReference type="PANTHER" id="PTHR33193:SF72">
    <property type="entry name" value="DOMAIN PROTEIN, PUTATIVE (DUF3511)-RELATED"/>
    <property type="match status" value="1"/>
</dbReference>
<evidence type="ECO:0000313" key="3">
    <source>
        <dbReference type="EMBL" id="CAD5321648.1"/>
    </source>
</evidence>
<dbReference type="Proteomes" id="UP000078284">
    <property type="component" value="Chromosome 2"/>
</dbReference>
<dbReference type="KEGG" id="ath:AT2G47480"/>
<dbReference type="EMBL" id="LUHQ01000002">
    <property type="protein sequence ID" value="OAP08229.1"/>
    <property type="molecule type" value="Genomic_DNA"/>
</dbReference>
<sequence length="110" mass="12292">MDSHDGCGYGSGQRTYGVDRRKEIVSGKRNQIYGTRDYPPSLPPPPGKVAAGRSNASSSLRIGGLSDAEMKRKKRIARYKAYTVEGKVKSTLKNGFRWIKNKCCQIVHRF</sequence>
<dbReference type="Proteomes" id="UP000516314">
    <property type="component" value="Chromosome 2"/>
</dbReference>
<evidence type="ECO:0000313" key="6">
    <source>
        <dbReference type="Proteomes" id="UP000516314"/>
    </source>
</evidence>
<gene>
    <name evidence="2" type="ordered locus">At2g47480</name>
    <name evidence="4" type="ordered locus">AXX17_At2g45250</name>
    <name evidence="3" type="ORF">AT9943_LOCUS9702</name>
</gene>
<name>A0A178VPD6_ARATH</name>
<dbReference type="InterPro" id="IPR021899">
    <property type="entry name" value="DUF3511"/>
</dbReference>
<organism evidence="4 5">
    <name type="scientific">Arabidopsis thaliana</name>
    <name type="common">Mouse-ear cress</name>
    <dbReference type="NCBI Taxonomy" id="3702"/>
    <lineage>
        <taxon>Eukaryota</taxon>
        <taxon>Viridiplantae</taxon>
        <taxon>Streptophyta</taxon>
        <taxon>Embryophyta</taxon>
        <taxon>Tracheophyta</taxon>
        <taxon>Spermatophyta</taxon>
        <taxon>Magnoliopsida</taxon>
        <taxon>eudicotyledons</taxon>
        <taxon>Gunneridae</taxon>
        <taxon>Pentapetalae</taxon>
        <taxon>rosids</taxon>
        <taxon>malvids</taxon>
        <taxon>Brassicales</taxon>
        <taxon>Brassicaceae</taxon>
        <taxon>Camelineae</taxon>
        <taxon>Arabidopsis</taxon>
    </lineage>
</organism>
<evidence type="ECO:0000313" key="2">
    <source>
        <dbReference type="Araport" id="AT2G47480"/>
    </source>
</evidence>
<evidence type="ECO:0000313" key="5">
    <source>
        <dbReference type="Proteomes" id="UP000078284"/>
    </source>
</evidence>
<dbReference type="Araport" id="AT2G47480"/>
<dbReference type="Pfam" id="PF12023">
    <property type="entry name" value="DUF3511"/>
    <property type="match status" value="1"/>
</dbReference>
<dbReference type="OMA" id="GSANIWC"/>
<reference evidence="3 6" key="3">
    <citation type="submission" date="2020-09" db="EMBL/GenBank/DDBJ databases">
        <authorList>
            <person name="Ashkenazy H."/>
        </authorList>
    </citation>
    <scope>NUCLEOTIDE SEQUENCE [LARGE SCALE GENOMIC DNA]</scope>
    <source>
        <strain evidence="6">cv. Cdm-0</strain>
    </source>
</reference>
<accession>A0A178VPD6</accession>
<reference evidence="4" key="2">
    <citation type="submission" date="2016-03" db="EMBL/GenBank/DDBJ databases">
        <title>Full-length assembly of Arabidopsis thaliana Ler reveals the complement of translocations and inversions.</title>
        <authorList>
            <person name="Zapata L."/>
            <person name="Schneeberger K."/>
            <person name="Ossowski S."/>
        </authorList>
    </citation>
    <scope>NUCLEOTIDE SEQUENCE [LARGE SCALE GENOMIC DNA]</scope>
    <source>
        <tissue evidence="4">Leaf</tissue>
    </source>
</reference>
<feature type="region of interest" description="Disordered" evidence="1">
    <location>
        <begin position="1"/>
        <end position="56"/>
    </location>
</feature>
<dbReference type="ExpressionAtlas" id="A0A178VPD6">
    <property type="expression patterns" value="baseline and differential"/>
</dbReference>
<reference evidence="5" key="1">
    <citation type="journal article" date="2016" name="Proc. Natl. Acad. Sci. U.S.A.">
        <title>Chromosome-level assembly of Arabidopsis thaliana Ler reveals the extent of translocation and inversion polymorphisms.</title>
        <authorList>
            <person name="Zapata L."/>
            <person name="Ding J."/>
            <person name="Willing E.M."/>
            <person name="Hartwig B."/>
            <person name="Bezdan D."/>
            <person name="Jiao W.B."/>
            <person name="Patel V."/>
            <person name="Velikkakam James G."/>
            <person name="Koornneef M."/>
            <person name="Ossowski S."/>
            <person name="Schneeberger K."/>
        </authorList>
    </citation>
    <scope>NUCLEOTIDE SEQUENCE [LARGE SCALE GENOMIC DNA]</scope>
    <source>
        <strain evidence="5">cv. Landsberg erecta</strain>
    </source>
</reference>
<dbReference type="EMBL" id="LR881467">
    <property type="protein sequence ID" value="CAD5321648.1"/>
    <property type="molecule type" value="Genomic_DNA"/>
</dbReference>
<dbReference type="PANTHER" id="PTHR33193">
    <property type="entry name" value="DOMAIN PROTEIN, PUTATIVE (DUF3511)-RELATED"/>
    <property type="match status" value="1"/>
</dbReference>
<dbReference type="GeneID" id="819361"/>
<dbReference type="AlphaFoldDB" id="A0A178VPD6"/>
<protein>
    <submittedName>
        <fullName evidence="3">(thale cress) hypothetical protein</fullName>
    </submittedName>
</protein>
<feature type="compositionally biased region" description="Basic and acidic residues" evidence="1">
    <location>
        <begin position="17"/>
        <end position="26"/>
    </location>
</feature>
<evidence type="ECO:0000313" key="4">
    <source>
        <dbReference type="EMBL" id="OAP08229.1"/>
    </source>
</evidence>
<proteinExistence type="predicted"/>
<evidence type="ECO:0000256" key="1">
    <source>
        <dbReference type="SAM" id="MobiDB-lite"/>
    </source>
</evidence>